<feature type="chain" id="PRO_5047129764" description="Type IV pilus biogenesis protein PilP" evidence="1">
    <location>
        <begin position="21"/>
        <end position="154"/>
    </location>
</feature>
<keyword evidence="1" id="KW-0732">Signal</keyword>
<evidence type="ECO:0008006" key="4">
    <source>
        <dbReference type="Google" id="ProtNLM"/>
    </source>
</evidence>
<name>A0ABR5NJ29_9GAMM</name>
<evidence type="ECO:0000256" key="1">
    <source>
        <dbReference type="SAM" id="SignalP"/>
    </source>
</evidence>
<sequence>MLMRRLLPSLLYLLAPTLAAQPLLHACASVAEPAARLACYDKAFPPPPAVHAAAAEKAQADFGLAKPHEPLLNPGQTHEQAAPERIESRVVKVEYGRAGQRSFTLENGQVWTQAESRSSGHVQAGDNVQLRKGLLGSYVLVTPAGVRLGVRRMR</sequence>
<evidence type="ECO:0000313" key="3">
    <source>
        <dbReference type="Proteomes" id="UP000050902"/>
    </source>
</evidence>
<dbReference type="RefSeq" id="WP_055766429.1">
    <property type="nucleotide sequence ID" value="NZ_JAFKME010000004.1"/>
</dbReference>
<dbReference type="Proteomes" id="UP000050902">
    <property type="component" value="Unassembled WGS sequence"/>
</dbReference>
<keyword evidence="3" id="KW-1185">Reference proteome</keyword>
<proteinExistence type="predicted"/>
<evidence type="ECO:0000313" key="2">
    <source>
        <dbReference type="EMBL" id="KRG56855.1"/>
    </source>
</evidence>
<organism evidence="2 3">
    <name type="scientific">Stenotrophomonas nitritireducens</name>
    <dbReference type="NCBI Taxonomy" id="83617"/>
    <lineage>
        <taxon>Bacteria</taxon>
        <taxon>Pseudomonadati</taxon>
        <taxon>Pseudomonadota</taxon>
        <taxon>Gammaproteobacteria</taxon>
        <taxon>Lysobacterales</taxon>
        <taxon>Lysobacteraceae</taxon>
        <taxon>Stenotrophomonas</taxon>
    </lineage>
</organism>
<accession>A0ABR5NJ29</accession>
<gene>
    <name evidence="2" type="ORF">ABB22_10400</name>
</gene>
<protein>
    <recommendedName>
        <fullName evidence="4">Type IV pilus biogenesis protein PilP</fullName>
    </recommendedName>
</protein>
<reference evidence="2 3" key="1">
    <citation type="submission" date="2015-05" db="EMBL/GenBank/DDBJ databases">
        <title>Genome sequencing and analysis of members of genus Stenotrophomonas.</title>
        <authorList>
            <person name="Patil P.P."/>
            <person name="Midha S."/>
            <person name="Patil P.B."/>
        </authorList>
    </citation>
    <scope>NUCLEOTIDE SEQUENCE [LARGE SCALE GENOMIC DNA]</scope>
    <source>
        <strain evidence="2 3">DSM 12575</strain>
    </source>
</reference>
<comment type="caution">
    <text evidence="2">The sequence shown here is derived from an EMBL/GenBank/DDBJ whole genome shotgun (WGS) entry which is preliminary data.</text>
</comment>
<feature type="signal peptide" evidence="1">
    <location>
        <begin position="1"/>
        <end position="20"/>
    </location>
</feature>
<dbReference type="EMBL" id="LDJG01000015">
    <property type="protein sequence ID" value="KRG56855.1"/>
    <property type="molecule type" value="Genomic_DNA"/>
</dbReference>